<dbReference type="Proteomes" id="UP001338582">
    <property type="component" value="Chromosome 4"/>
</dbReference>
<accession>A0AAX4HCF7</accession>
<dbReference type="EMBL" id="CP138897">
    <property type="protein sequence ID" value="WPK26216.1"/>
    <property type="molecule type" value="Genomic_DNA"/>
</dbReference>
<keyword evidence="2" id="KW-1185">Reference proteome</keyword>
<dbReference type="AlphaFoldDB" id="A0AAX4HCF7"/>
<organism evidence="1 2">
    <name type="scientific">Australozyma saopauloensis</name>
    <dbReference type="NCBI Taxonomy" id="291208"/>
    <lineage>
        <taxon>Eukaryota</taxon>
        <taxon>Fungi</taxon>
        <taxon>Dikarya</taxon>
        <taxon>Ascomycota</taxon>
        <taxon>Saccharomycotina</taxon>
        <taxon>Pichiomycetes</taxon>
        <taxon>Metschnikowiaceae</taxon>
        <taxon>Australozyma</taxon>
    </lineage>
</organism>
<sequence>MFLKFVQMQTLLLSFFLYLSICLATLVKELSLPLFNYLSDDQADAISQQSTTNSESHYVHMIRQPSCANMTRDEFMTVFAKYPYFRIRCEAEGTTLEPYEMSDLGKEVFQIPEEKLIVLVEVGAQQEIDKVFVRFPISPCVRPNGKGTGQIEVYITLNSLRKRIKEVSGMLPLIGMQVGRAKFHSSGNELIYSTLCQYQDTAVRPAVEIFSTIVKFKAREWNIYPAQKEYITQGEWLESTAAEISGSSLVISCLSERYFPEVCQWSETSALTDLLRFF</sequence>
<reference evidence="1 2" key="1">
    <citation type="submission" date="2023-10" db="EMBL/GenBank/DDBJ databases">
        <title>Draft Genome Sequence of Candida saopaulonensis from a very Premature Infant with Sepsis.</title>
        <authorList>
            <person name="Ning Y."/>
            <person name="Dai R."/>
            <person name="Xiao M."/>
            <person name="Xu Y."/>
            <person name="Yan Q."/>
            <person name="Zhang L."/>
        </authorList>
    </citation>
    <scope>NUCLEOTIDE SEQUENCE [LARGE SCALE GENOMIC DNA]</scope>
    <source>
        <strain evidence="1 2">19XY460</strain>
    </source>
</reference>
<evidence type="ECO:0000313" key="2">
    <source>
        <dbReference type="Proteomes" id="UP001338582"/>
    </source>
</evidence>
<dbReference type="GeneID" id="88174628"/>
<name>A0AAX4HCF7_9ASCO</name>
<dbReference type="RefSeq" id="XP_062878597.1">
    <property type="nucleotide sequence ID" value="XM_063022527.1"/>
</dbReference>
<dbReference type="KEGG" id="asau:88174628"/>
<protein>
    <submittedName>
        <fullName evidence="1">Uncharacterized protein</fullName>
    </submittedName>
</protein>
<evidence type="ECO:0000313" key="1">
    <source>
        <dbReference type="EMBL" id="WPK26216.1"/>
    </source>
</evidence>
<gene>
    <name evidence="1" type="ORF">PUMCH_003565</name>
</gene>
<proteinExistence type="predicted"/>